<dbReference type="InterPro" id="IPR041664">
    <property type="entry name" value="AAA_16"/>
</dbReference>
<keyword evidence="2" id="KW-0238">DNA-binding</keyword>
<dbReference type="Proteomes" id="UP000183407">
    <property type="component" value="Unassembled WGS sequence"/>
</dbReference>
<dbReference type="GO" id="GO:0003677">
    <property type="term" value="F:DNA binding"/>
    <property type="evidence" value="ECO:0007669"/>
    <property type="project" value="UniProtKB-KW"/>
</dbReference>
<dbReference type="RefSeq" id="WP_073370371.1">
    <property type="nucleotide sequence ID" value="NZ_FNTL01000003.1"/>
</dbReference>
<evidence type="ECO:0000313" key="6">
    <source>
        <dbReference type="Proteomes" id="UP000183407"/>
    </source>
</evidence>
<gene>
    <name evidence="5" type="ORF">SAMN04490220_0676</name>
</gene>
<keyword evidence="1" id="KW-0805">Transcription regulation</keyword>
<dbReference type="PANTHER" id="PTHR44688:SF16">
    <property type="entry name" value="DNA-BINDING TRANSCRIPTIONAL ACTIVATOR DEVR_DOSR"/>
    <property type="match status" value="1"/>
</dbReference>
<dbReference type="PANTHER" id="PTHR44688">
    <property type="entry name" value="DNA-BINDING TRANSCRIPTIONAL ACTIVATOR DEVR_DOSR"/>
    <property type="match status" value="1"/>
</dbReference>
<organism evidence="5 6">
    <name type="scientific">Rhodococcus jostii</name>
    <dbReference type="NCBI Taxonomy" id="132919"/>
    <lineage>
        <taxon>Bacteria</taxon>
        <taxon>Bacillati</taxon>
        <taxon>Actinomycetota</taxon>
        <taxon>Actinomycetes</taxon>
        <taxon>Mycobacteriales</taxon>
        <taxon>Nocardiaceae</taxon>
        <taxon>Rhodococcus</taxon>
    </lineage>
</organism>
<proteinExistence type="predicted"/>
<evidence type="ECO:0000256" key="2">
    <source>
        <dbReference type="ARBA" id="ARBA00023125"/>
    </source>
</evidence>
<dbReference type="InterPro" id="IPR011990">
    <property type="entry name" value="TPR-like_helical_dom_sf"/>
</dbReference>
<dbReference type="SUPFAM" id="SSF52540">
    <property type="entry name" value="P-loop containing nucleoside triphosphate hydrolases"/>
    <property type="match status" value="1"/>
</dbReference>
<accession>A0A1H4J7E1</accession>
<dbReference type="InterPro" id="IPR036388">
    <property type="entry name" value="WH-like_DNA-bd_sf"/>
</dbReference>
<dbReference type="SUPFAM" id="SSF46894">
    <property type="entry name" value="C-terminal effector domain of the bipartite response regulators"/>
    <property type="match status" value="1"/>
</dbReference>
<name>A0A1H4J7E1_RHOJO</name>
<dbReference type="Gene3D" id="1.25.40.10">
    <property type="entry name" value="Tetratricopeptide repeat domain"/>
    <property type="match status" value="1"/>
</dbReference>
<dbReference type="AlphaFoldDB" id="A0A1H4J7E1"/>
<dbReference type="SMART" id="SM00421">
    <property type="entry name" value="HTH_LUXR"/>
    <property type="match status" value="1"/>
</dbReference>
<dbReference type="PROSITE" id="PS00622">
    <property type="entry name" value="HTH_LUXR_1"/>
    <property type="match status" value="1"/>
</dbReference>
<protein>
    <submittedName>
        <fullName evidence="5">ATP-, maltotriose-and DNA-dependent transcriptional regulator MalT</fullName>
    </submittedName>
</protein>
<dbReference type="InterPro" id="IPR027417">
    <property type="entry name" value="P-loop_NTPase"/>
</dbReference>
<dbReference type="PROSITE" id="PS50043">
    <property type="entry name" value="HTH_LUXR_2"/>
    <property type="match status" value="1"/>
</dbReference>
<dbReference type="EMBL" id="FNTL01000003">
    <property type="protein sequence ID" value="SEB41995.1"/>
    <property type="molecule type" value="Genomic_DNA"/>
</dbReference>
<feature type="domain" description="HTH luxR-type" evidence="4">
    <location>
        <begin position="811"/>
        <end position="875"/>
    </location>
</feature>
<sequence length="875" mass="92430">MKPSANTWPLVGREEELSLVNAAVTGADGYRGIVIAGAAGVGKSRLARKAITQVHPGRWVSRWARATTSARALPLGAFTEWTHGGTADTMSVVRGVIDHLSTSSSGAKTVIGVDDAHLLDDLSAFVMLQLVQRQLAPVVVTVRTGEPVPDAISALWKDGHLQRIELQPLSEEETGELVTAVLGGPLDPTAILRLWNTTRGNALYLRHLVEQELASGRLAPSPQAPGLSAGVWVWDGPPAVSPGLADLIGAQLDSLPPAVGAVLDVLAVGEPLAEQTVADLTDPDAVEQAHSIGLITVDRGGRHPMRLAHPLYGEARRAHATPLRLRRLQADIAEALGAMKDSNVRDLIRRAVLTLESGLTADPGLLTDAATASLSLFDVELAARLCRAAIANGAGYDAHLTLTVALTMLNHGEKCEQVLTHLLEQPLTDEQLVDVAYLRLGNLLWILNRPEKAESVLLEAREVTAPRVHGALAAGHAIIHAYKGRPLDAVEAAQSALRTPDQPELSQMWALGALLIALGDMGRTSEIAPIAARADDLMARSPRIAIVCLPFSEFHTRGLRLAGYVHKATAVTTRIYDETADAPGWGPPILMGQAELAAGHLGAARKRLEQRFTSVGIPTGYIPTIWYCALAQAQAMSGDGTSAAETLRALDTWSQTSVPYLRPEYLLTNAWVCAATGATTQAIALAHRGAHCAAEHGQYAQEVMCLHTATRFGDSTTASRLHELAGQVDGPRAPAAALHAAALAAGDTVGLLDASRQFEDMGDLLAAMDAAAHAATTYRHAGRNGSALTAAARAQRLADTCDGADTPALREAQQPSPLTGRQREVITLAAQGLSNKQIAERMTLSVRTVEGHLYRASLKTGATGRDDLGGTLTGD</sequence>
<evidence type="ECO:0000256" key="1">
    <source>
        <dbReference type="ARBA" id="ARBA00023015"/>
    </source>
</evidence>
<evidence type="ECO:0000313" key="5">
    <source>
        <dbReference type="EMBL" id="SEB41995.1"/>
    </source>
</evidence>
<evidence type="ECO:0000256" key="3">
    <source>
        <dbReference type="ARBA" id="ARBA00023163"/>
    </source>
</evidence>
<dbReference type="PRINTS" id="PR00038">
    <property type="entry name" value="HTHLUXR"/>
</dbReference>
<keyword evidence="3" id="KW-0804">Transcription</keyword>
<dbReference type="Pfam" id="PF00196">
    <property type="entry name" value="GerE"/>
    <property type="match status" value="1"/>
</dbReference>
<dbReference type="SUPFAM" id="SSF48452">
    <property type="entry name" value="TPR-like"/>
    <property type="match status" value="1"/>
</dbReference>
<dbReference type="InterPro" id="IPR016032">
    <property type="entry name" value="Sig_transdc_resp-reg_C-effctor"/>
</dbReference>
<dbReference type="CDD" id="cd06170">
    <property type="entry name" value="LuxR_C_like"/>
    <property type="match status" value="1"/>
</dbReference>
<evidence type="ECO:0000259" key="4">
    <source>
        <dbReference type="PROSITE" id="PS50043"/>
    </source>
</evidence>
<dbReference type="GO" id="GO:0006355">
    <property type="term" value="P:regulation of DNA-templated transcription"/>
    <property type="evidence" value="ECO:0007669"/>
    <property type="project" value="InterPro"/>
</dbReference>
<dbReference type="Pfam" id="PF13191">
    <property type="entry name" value="AAA_16"/>
    <property type="match status" value="1"/>
</dbReference>
<dbReference type="Gene3D" id="1.10.10.10">
    <property type="entry name" value="Winged helix-like DNA-binding domain superfamily/Winged helix DNA-binding domain"/>
    <property type="match status" value="1"/>
</dbReference>
<dbReference type="InterPro" id="IPR000792">
    <property type="entry name" value="Tscrpt_reg_LuxR_C"/>
</dbReference>
<reference evidence="6" key="1">
    <citation type="submission" date="2016-10" db="EMBL/GenBank/DDBJ databases">
        <authorList>
            <person name="Varghese N."/>
        </authorList>
    </citation>
    <scope>NUCLEOTIDE SEQUENCE [LARGE SCALE GENOMIC DNA]</scope>
    <source>
        <strain evidence="6">DSM 44719</strain>
    </source>
</reference>